<feature type="transmembrane region" description="Helical" evidence="1">
    <location>
        <begin position="20"/>
        <end position="37"/>
    </location>
</feature>
<dbReference type="EMBL" id="CP114029">
    <property type="protein sequence ID" value="WAP69026.1"/>
    <property type="molecule type" value="Genomic_DNA"/>
</dbReference>
<dbReference type="RefSeq" id="WP_268881464.1">
    <property type="nucleotide sequence ID" value="NZ_CP114029.1"/>
</dbReference>
<protein>
    <submittedName>
        <fullName evidence="2">Uncharacterized protein</fullName>
    </submittedName>
</protein>
<evidence type="ECO:0000313" key="2">
    <source>
        <dbReference type="EMBL" id="WAP69026.1"/>
    </source>
</evidence>
<evidence type="ECO:0000313" key="3">
    <source>
        <dbReference type="Proteomes" id="UP001164020"/>
    </source>
</evidence>
<keyword evidence="1" id="KW-1133">Transmembrane helix</keyword>
<sequence>MPIRQYEPPKRDWSFLKGKAVPAAALAVLAFFAWVVWVSWKALPLVALIVVAGLAYWLAQ</sequence>
<keyword evidence="3" id="KW-1185">Reference proteome</keyword>
<evidence type="ECO:0000256" key="1">
    <source>
        <dbReference type="SAM" id="Phobius"/>
    </source>
</evidence>
<gene>
    <name evidence="2" type="ORF">OH818_01430</name>
</gene>
<dbReference type="Proteomes" id="UP001164020">
    <property type="component" value="Chromosome"/>
</dbReference>
<name>A0ABY7BZS8_9HYPH</name>
<keyword evidence="1" id="KW-0812">Transmembrane</keyword>
<accession>A0ABY7BZS8</accession>
<reference evidence="2" key="1">
    <citation type="submission" date="2022-12" db="EMBL/GenBank/DDBJ databases">
        <title>Jiella pelagia sp. nov., isolated from phosphonate enriched culture of Northwest Pacific surface seawater.</title>
        <authorList>
            <person name="Shin D.Y."/>
            <person name="Hwang C.Y."/>
        </authorList>
    </citation>
    <scope>NUCLEOTIDE SEQUENCE</scope>
    <source>
        <strain evidence="2">HL-NP1</strain>
    </source>
</reference>
<organism evidence="2 3">
    <name type="scientific">Jiella pelagia</name>
    <dbReference type="NCBI Taxonomy" id="2986949"/>
    <lineage>
        <taxon>Bacteria</taxon>
        <taxon>Pseudomonadati</taxon>
        <taxon>Pseudomonadota</taxon>
        <taxon>Alphaproteobacteria</taxon>
        <taxon>Hyphomicrobiales</taxon>
        <taxon>Aurantimonadaceae</taxon>
        <taxon>Jiella</taxon>
    </lineage>
</organism>
<proteinExistence type="predicted"/>
<keyword evidence="1" id="KW-0472">Membrane</keyword>
<feature type="transmembrane region" description="Helical" evidence="1">
    <location>
        <begin position="43"/>
        <end position="59"/>
    </location>
</feature>